<dbReference type="InterPro" id="IPR036291">
    <property type="entry name" value="NAD(P)-bd_dom_sf"/>
</dbReference>
<dbReference type="PROSITE" id="PS00671">
    <property type="entry name" value="D_2_HYDROXYACID_DH_3"/>
    <property type="match status" value="1"/>
</dbReference>
<keyword evidence="2 4" id="KW-0560">Oxidoreductase</keyword>
<dbReference type="Proteomes" id="UP000051999">
    <property type="component" value="Unassembled WGS sequence"/>
</dbReference>
<reference evidence="7 8" key="1">
    <citation type="journal article" date="2015" name="Genome Announc.">
        <title>Expanding the biotechnology potential of lactobacilli through comparative genomics of 213 strains and associated genera.</title>
        <authorList>
            <person name="Sun Z."/>
            <person name="Harris H.M."/>
            <person name="McCann A."/>
            <person name="Guo C."/>
            <person name="Argimon S."/>
            <person name="Zhang W."/>
            <person name="Yang X."/>
            <person name="Jeffery I.B."/>
            <person name="Cooney J.C."/>
            <person name="Kagawa T.F."/>
            <person name="Liu W."/>
            <person name="Song Y."/>
            <person name="Salvetti E."/>
            <person name="Wrobel A."/>
            <person name="Rasinkangas P."/>
            <person name="Parkhill J."/>
            <person name="Rea M.C."/>
            <person name="O'Sullivan O."/>
            <person name="Ritari J."/>
            <person name="Douillard F.P."/>
            <person name="Paul Ross R."/>
            <person name="Yang R."/>
            <person name="Briner A.E."/>
            <person name="Felis G.E."/>
            <person name="de Vos W.M."/>
            <person name="Barrangou R."/>
            <person name="Klaenhammer T.R."/>
            <person name="Caufield P.W."/>
            <person name="Cui Y."/>
            <person name="Zhang H."/>
            <person name="O'Toole P.W."/>
        </authorList>
    </citation>
    <scope>NUCLEOTIDE SEQUENCE [LARGE SCALE GENOMIC DNA]</scope>
    <source>
        <strain evidence="7 8">DSM 15814</strain>
    </source>
</reference>
<dbReference type="EMBL" id="AZFF01000001">
    <property type="protein sequence ID" value="KRL57471.1"/>
    <property type="molecule type" value="Genomic_DNA"/>
</dbReference>
<feature type="domain" description="D-isomer specific 2-hydroxyacid dehydrogenase catalytic" evidence="5">
    <location>
        <begin position="9"/>
        <end position="319"/>
    </location>
</feature>
<protein>
    <submittedName>
        <fullName evidence="7">Glyoxylate reductase</fullName>
    </submittedName>
</protein>
<dbReference type="eggNOG" id="COG1052">
    <property type="taxonomic scope" value="Bacteria"/>
</dbReference>
<evidence type="ECO:0000256" key="4">
    <source>
        <dbReference type="RuleBase" id="RU003719"/>
    </source>
</evidence>
<sequence>MANVYLSAQFPDKAQQMLTEAGLTVDSYDGKGLVDRETLAKNLETADYLITSLSTMVDADLIQAAPKLKLIANYGAGFNNIDVQAAKQRRIPVTNTPVVSTISTAELTVALILSTLRRVAEGDRLMRTTGFSGWAPRFFLGHELNQKTVGIIGMGGIGQAVATRLNAFGMHIIYTQRHPLANDQELALNATYVTMPELLSQSDVVTIHAPLTDNTHHLIDATAISQMKPSAVLINAARGPIIDETALLKALQQHQIAGAALDVYENEPKVAEGYKELDNVTLTPHIGNATVEARDAMATIVAKNVIAVEHGEQPKHIVNA</sequence>
<keyword evidence="8" id="KW-1185">Reference proteome</keyword>
<dbReference type="InterPro" id="IPR029753">
    <property type="entry name" value="D-isomer_DH_CS"/>
</dbReference>
<dbReference type="InterPro" id="IPR006139">
    <property type="entry name" value="D-isomer_2_OHA_DH_cat_dom"/>
</dbReference>
<feature type="domain" description="D-isomer specific 2-hydroxyacid dehydrogenase NAD-binding" evidence="6">
    <location>
        <begin position="109"/>
        <end position="287"/>
    </location>
</feature>
<dbReference type="SUPFAM" id="SSF51735">
    <property type="entry name" value="NAD(P)-binding Rossmann-fold domains"/>
    <property type="match status" value="1"/>
</dbReference>
<evidence type="ECO:0000259" key="6">
    <source>
        <dbReference type="Pfam" id="PF02826"/>
    </source>
</evidence>
<dbReference type="FunFam" id="3.40.50.720:FF:000203">
    <property type="entry name" value="D-3-phosphoglycerate dehydrogenase (SerA)"/>
    <property type="match status" value="1"/>
</dbReference>
<evidence type="ECO:0000256" key="1">
    <source>
        <dbReference type="ARBA" id="ARBA00005854"/>
    </source>
</evidence>
<evidence type="ECO:0000259" key="5">
    <source>
        <dbReference type="Pfam" id="PF00389"/>
    </source>
</evidence>
<dbReference type="InterPro" id="IPR050857">
    <property type="entry name" value="D-2-hydroxyacid_DH"/>
</dbReference>
<dbReference type="Pfam" id="PF00389">
    <property type="entry name" value="2-Hacid_dh"/>
    <property type="match status" value="1"/>
</dbReference>
<dbReference type="AlphaFoldDB" id="A0A0R1RKF4"/>
<comment type="caution">
    <text evidence="7">The sequence shown here is derived from an EMBL/GenBank/DDBJ whole genome shotgun (WGS) entry which is preliminary data.</text>
</comment>
<evidence type="ECO:0000256" key="2">
    <source>
        <dbReference type="ARBA" id="ARBA00023002"/>
    </source>
</evidence>
<proteinExistence type="inferred from homology"/>
<dbReference type="STRING" id="1114972.FD35_GL000492"/>
<dbReference type="GO" id="GO:0016616">
    <property type="term" value="F:oxidoreductase activity, acting on the CH-OH group of donors, NAD or NADP as acceptor"/>
    <property type="evidence" value="ECO:0007669"/>
    <property type="project" value="InterPro"/>
</dbReference>
<dbReference type="PANTHER" id="PTHR42789:SF1">
    <property type="entry name" value="D-ISOMER SPECIFIC 2-HYDROXYACID DEHYDROGENASE FAMILY PROTEIN (AFU_ORTHOLOGUE AFUA_6G10090)"/>
    <property type="match status" value="1"/>
</dbReference>
<gene>
    <name evidence="7" type="ORF">FD35_GL000492</name>
</gene>
<organism evidence="7 8">
    <name type="scientific">Furfurilactobacillus rossiae DSM 15814</name>
    <dbReference type="NCBI Taxonomy" id="1114972"/>
    <lineage>
        <taxon>Bacteria</taxon>
        <taxon>Bacillati</taxon>
        <taxon>Bacillota</taxon>
        <taxon>Bacilli</taxon>
        <taxon>Lactobacillales</taxon>
        <taxon>Lactobacillaceae</taxon>
        <taxon>Furfurilactobacillus</taxon>
    </lineage>
</organism>
<dbReference type="GO" id="GO:0051287">
    <property type="term" value="F:NAD binding"/>
    <property type="evidence" value="ECO:0007669"/>
    <property type="project" value="InterPro"/>
</dbReference>
<dbReference type="OrthoDB" id="9805416at2"/>
<dbReference type="PANTHER" id="PTHR42789">
    <property type="entry name" value="D-ISOMER SPECIFIC 2-HYDROXYACID DEHYDROGENASE FAMILY PROTEIN (AFU_ORTHOLOGUE AFUA_6G10090)"/>
    <property type="match status" value="1"/>
</dbReference>
<name>A0A0R1RKF4_9LACO</name>
<comment type="similarity">
    <text evidence="1 4">Belongs to the D-isomer specific 2-hydroxyacid dehydrogenase family.</text>
</comment>
<dbReference type="SUPFAM" id="SSF52283">
    <property type="entry name" value="Formate/glycerate dehydrogenase catalytic domain-like"/>
    <property type="match status" value="1"/>
</dbReference>
<accession>A0A0R1RKF4</accession>
<keyword evidence="3" id="KW-0520">NAD</keyword>
<dbReference type="PATRIC" id="fig|1114972.6.peg.491"/>
<evidence type="ECO:0000313" key="8">
    <source>
        <dbReference type="Proteomes" id="UP000051999"/>
    </source>
</evidence>
<dbReference type="RefSeq" id="WP_017261625.1">
    <property type="nucleotide sequence ID" value="NZ_AUAW01000001.1"/>
</dbReference>
<evidence type="ECO:0000256" key="3">
    <source>
        <dbReference type="ARBA" id="ARBA00023027"/>
    </source>
</evidence>
<dbReference type="PROSITE" id="PS00670">
    <property type="entry name" value="D_2_HYDROXYACID_DH_2"/>
    <property type="match status" value="1"/>
</dbReference>
<dbReference type="Pfam" id="PF02826">
    <property type="entry name" value="2-Hacid_dh_C"/>
    <property type="match status" value="1"/>
</dbReference>
<dbReference type="Gene3D" id="3.40.50.720">
    <property type="entry name" value="NAD(P)-binding Rossmann-like Domain"/>
    <property type="match status" value="2"/>
</dbReference>
<dbReference type="InterPro" id="IPR006140">
    <property type="entry name" value="D-isomer_DH_NAD-bd"/>
</dbReference>
<evidence type="ECO:0000313" key="7">
    <source>
        <dbReference type="EMBL" id="KRL57471.1"/>
    </source>
</evidence>